<protein>
    <submittedName>
        <fullName evidence="1">Uncharacterized protein</fullName>
    </submittedName>
</protein>
<gene>
    <name evidence="1" type="ORF">NCTC10038_01268</name>
</gene>
<name>A0A8B4I1W2_PSEFL</name>
<proteinExistence type="predicted"/>
<dbReference type="EMBL" id="LS483372">
    <property type="protein sequence ID" value="SQF89879.1"/>
    <property type="molecule type" value="Genomic_DNA"/>
</dbReference>
<evidence type="ECO:0000313" key="1">
    <source>
        <dbReference type="EMBL" id="SQF89879.1"/>
    </source>
</evidence>
<reference evidence="1 2" key="1">
    <citation type="submission" date="2018-06" db="EMBL/GenBank/DDBJ databases">
        <authorList>
            <consortium name="Pathogen Informatics"/>
            <person name="Doyle S."/>
        </authorList>
    </citation>
    <scope>NUCLEOTIDE SEQUENCE [LARGE SCALE GENOMIC DNA]</scope>
    <source>
        <strain evidence="1 2">NCTC10038</strain>
    </source>
</reference>
<sequence length="81" mass="8973">MGWPFREQARSHILTVFQRIYSVKCGRGSLAKRPAQALGIYQNNTFATSAKRLAKCTVMPSFKYSGNSSKLPRFGSGKISS</sequence>
<accession>A0A8B4I1W2</accession>
<dbReference type="AlphaFoldDB" id="A0A8B4I1W2"/>
<dbReference type="Proteomes" id="UP000248640">
    <property type="component" value="Chromosome 1"/>
</dbReference>
<evidence type="ECO:0000313" key="2">
    <source>
        <dbReference type="Proteomes" id="UP000248640"/>
    </source>
</evidence>
<organism evidence="1 2">
    <name type="scientific">Pseudomonas fluorescens</name>
    <dbReference type="NCBI Taxonomy" id="294"/>
    <lineage>
        <taxon>Bacteria</taxon>
        <taxon>Pseudomonadati</taxon>
        <taxon>Pseudomonadota</taxon>
        <taxon>Gammaproteobacteria</taxon>
        <taxon>Pseudomonadales</taxon>
        <taxon>Pseudomonadaceae</taxon>
        <taxon>Pseudomonas</taxon>
    </lineage>
</organism>